<evidence type="ECO:0000313" key="3">
    <source>
        <dbReference type="Proteomes" id="UP001432995"/>
    </source>
</evidence>
<evidence type="ECO:0000256" key="1">
    <source>
        <dbReference type="SAM" id="MobiDB-lite"/>
    </source>
</evidence>
<dbReference type="Pfam" id="PF14384">
    <property type="entry name" value="BrnA_antitoxin"/>
    <property type="match status" value="1"/>
</dbReference>
<dbReference type="Proteomes" id="UP001432995">
    <property type="component" value="Unassembled WGS sequence"/>
</dbReference>
<proteinExistence type="predicted"/>
<feature type="region of interest" description="Disordered" evidence="1">
    <location>
        <begin position="22"/>
        <end position="44"/>
    </location>
</feature>
<dbReference type="EMBL" id="JBELQD010000044">
    <property type="protein sequence ID" value="MER2291364.1"/>
    <property type="molecule type" value="Genomic_DNA"/>
</dbReference>
<reference evidence="2" key="1">
    <citation type="submission" date="2024-06" db="EMBL/GenBank/DDBJ databases">
        <authorList>
            <person name="Campbell A.G."/>
        </authorList>
    </citation>
    <scope>NUCLEOTIDE SEQUENCE</scope>
    <source>
        <strain evidence="2">EM17</strain>
    </source>
</reference>
<keyword evidence="3" id="KW-1185">Reference proteome</keyword>
<comment type="caution">
    <text evidence="2">The sequence shown here is derived from an EMBL/GenBank/DDBJ whole genome shotgun (WGS) entry which is preliminary data.</text>
</comment>
<sequence length="110" mass="11857">MTKRKAGPISDAEEARIQAAIARDPDAPEVTDEQAAQARPASEALDPALFARLTQRGRPRSATRKKLVTLRLPPDVIEGYQATGPGWQVRMGEVLAAGLKTGVRGRKRTA</sequence>
<dbReference type="RefSeq" id="WP_007562539.1">
    <property type="nucleotide sequence ID" value="NZ_JBELQD010000044.1"/>
</dbReference>
<organism evidence="2 3">
    <name type="scientific">Methylobacterium brachiatum</name>
    <dbReference type="NCBI Taxonomy" id="269660"/>
    <lineage>
        <taxon>Bacteria</taxon>
        <taxon>Pseudomonadati</taxon>
        <taxon>Pseudomonadota</taxon>
        <taxon>Alphaproteobacteria</taxon>
        <taxon>Hyphomicrobiales</taxon>
        <taxon>Methylobacteriaceae</taxon>
        <taxon>Methylobacterium</taxon>
    </lineage>
</organism>
<dbReference type="InterPro" id="IPR025528">
    <property type="entry name" value="BrnA_antitoxin"/>
</dbReference>
<accession>A0ABV1R942</accession>
<gene>
    <name evidence="2" type="ORF">ABS770_24220</name>
</gene>
<evidence type="ECO:0000313" key="2">
    <source>
        <dbReference type="EMBL" id="MER2291364.1"/>
    </source>
</evidence>
<name>A0ABV1R942_9HYPH</name>
<protein>
    <submittedName>
        <fullName evidence="2">BrnA antitoxin family protein</fullName>
    </submittedName>
</protein>